<evidence type="ECO:0000313" key="2">
    <source>
        <dbReference type="Proteomes" id="UP000003416"/>
    </source>
</evidence>
<evidence type="ECO:0000313" key="1">
    <source>
        <dbReference type="EMBL" id="EGF52421.1"/>
    </source>
</evidence>
<sequence>MNNYREKYMTNINDLLSSCYIKYGNLIVSTFFIHIKPFYLQ</sequence>
<keyword evidence="2" id="KW-1185">Reference proteome</keyword>
<name>F3PW72_9BACE</name>
<dbReference type="AlphaFoldDB" id="F3PW72"/>
<reference evidence="1 2" key="1">
    <citation type="submission" date="2011-02" db="EMBL/GenBank/DDBJ databases">
        <authorList>
            <person name="Weinstock G."/>
            <person name="Sodergren E."/>
            <person name="Clifton S."/>
            <person name="Fulton L."/>
            <person name="Fulton B."/>
            <person name="Courtney L."/>
            <person name="Fronick C."/>
            <person name="Harrison M."/>
            <person name="Strong C."/>
            <person name="Farmer C."/>
            <person name="Delahaunty K."/>
            <person name="Markovic C."/>
            <person name="Hall O."/>
            <person name="Minx P."/>
            <person name="Tomlinson C."/>
            <person name="Mitreva M."/>
            <person name="Hou S."/>
            <person name="Chen J."/>
            <person name="Wollam A."/>
            <person name="Pepin K.H."/>
            <person name="Johnson M."/>
            <person name="Bhonagiri V."/>
            <person name="Zhang X."/>
            <person name="Suruliraj S."/>
            <person name="Warren W."/>
            <person name="Chinwalla A."/>
            <person name="Mardis E.R."/>
            <person name="Wilson R.K."/>
        </authorList>
    </citation>
    <scope>NUCLEOTIDE SEQUENCE [LARGE SCALE GENOMIC DNA]</scope>
    <source>
        <strain evidence="1 2">YIT 12057</strain>
    </source>
</reference>
<dbReference type="EMBL" id="AFBN01000095">
    <property type="protein sequence ID" value="EGF52421.1"/>
    <property type="molecule type" value="Genomic_DNA"/>
</dbReference>
<dbReference type="Proteomes" id="UP000003416">
    <property type="component" value="Unassembled WGS sequence"/>
</dbReference>
<accession>F3PW72</accession>
<protein>
    <submittedName>
        <fullName evidence="1">Uncharacterized protein</fullName>
    </submittedName>
</protein>
<dbReference type="HOGENOM" id="CLU_3265660_0_0_10"/>
<dbReference type="STRING" id="763034.HMPREF9446_03007"/>
<organism evidence="1 2">
    <name type="scientific">Bacteroides fluxus YIT 12057</name>
    <dbReference type="NCBI Taxonomy" id="763034"/>
    <lineage>
        <taxon>Bacteria</taxon>
        <taxon>Pseudomonadati</taxon>
        <taxon>Bacteroidota</taxon>
        <taxon>Bacteroidia</taxon>
        <taxon>Bacteroidales</taxon>
        <taxon>Bacteroidaceae</taxon>
        <taxon>Bacteroides</taxon>
    </lineage>
</organism>
<comment type="caution">
    <text evidence="1">The sequence shown here is derived from an EMBL/GenBank/DDBJ whole genome shotgun (WGS) entry which is preliminary data.</text>
</comment>
<gene>
    <name evidence="1" type="ORF">HMPREF9446_03007</name>
</gene>
<proteinExistence type="predicted"/>